<evidence type="ECO:0000256" key="6">
    <source>
        <dbReference type="ARBA" id="ARBA00023136"/>
    </source>
</evidence>
<dbReference type="PANTHER" id="PTHR22777:SF4">
    <property type="entry name" value="UPF0053 PROTEIN SLL1254"/>
    <property type="match status" value="1"/>
</dbReference>
<dbReference type="STRING" id="425400.LS65_01230"/>
<evidence type="ECO:0000259" key="9">
    <source>
        <dbReference type="PROSITE" id="PS51371"/>
    </source>
</evidence>
<comment type="caution">
    <text evidence="10">The sequence shown here is derived from an EMBL/GenBank/DDBJ whole genome shotgun (WGS) entry which is preliminary data.</text>
</comment>
<name>A0A4U8TNN0_9HELI</name>
<dbReference type="SUPFAM" id="SSF54631">
    <property type="entry name" value="CBS-domain pair"/>
    <property type="match status" value="1"/>
</dbReference>
<dbReference type="InterPro" id="IPR000644">
    <property type="entry name" value="CBS_dom"/>
</dbReference>
<evidence type="ECO:0000256" key="5">
    <source>
        <dbReference type="ARBA" id="ARBA00023122"/>
    </source>
</evidence>
<keyword evidence="3" id="KW-0677">Repeat</keyword>
<keyword evidence="6 8" id="KW-0472">Membrane</keyword>
<dbReference type="AlphaFoldDB" id="A0A4U8TNN0"/>
<dbReference type="Pfam" id="PF00571">
    <property type="entry name" value="CBS"/>
    <property type="match status" value="1"/>
</dbReference>
<proteinExistence type="predicted"/>
<keyword evidence="4 8" id="KW-1133">Transmembrane helix</keyword>
<dbReference type="PROSITE" id="PS51371">
    <property type="entry name" value="CBS"/>
    <property type="match status" value="1"/>
</dbReference>
<evidence type="ECO:0000313" key="11">
    <source>
        <dbReference type="Proteomes" id="UP000029707"/>
    </source>
</evidence>
<dbReference type="CDD" id="cd04590">
    <property type="entry name" value="CBS_pair_CorC_HlyC_assoc"/>
    <property type="match status" value="1"/>
</dbReference>
<feature type="domain" description="CBS" evidence="9">
    <location>
        <begin position="263"/>
        <end position="321"/>
    </location>
</feature>
<reference evidence="10 11" key="1">
    <citation type="journal article" date="2014" name="Genome Announc.">
        <title>Draft genome sequences of eight enterohepatic helicobacter species isolated from both laboratory and wild rodents.</title>
        <authorList>
            <person name="Sheh A."/>
            <person name="Shen Z."/>
            <person name="Fox J.G."/>
        </authorList>
    </citation>
    <scope>NUCLEOTIDE SEQUENCE [LARGE SCALE GENOMIC DNA]</scope>
    <source>
        <strain evidence="10 11">MIT 01-6451</strain>
    </source>
</reference>
<dbReference type="Gene3D" id="3.10.580.10">
    <property type="entry name" value="CBS-domain"/>
    <property type="match status" value="1"/>
</dbReference>
<dbReference type="Proteomes" id="UP000029707">
    <property type="component" value="Unassembled WGS sequence"/>
</dbReference>
<dbReference type="RefSeq" id="WP_034360668.1">
    <property type="nucleotide sequence ID" value="NZ_CAJUDB010000010.1"/>
</dbReference>
<protein>
    <submittedName>
        <fullName evidence="10">DUF21 domain-containing protein</fullName>
    </submittedName>
</protein>
<sequence>MGLLILYCTIAIIVCFVCSIMESVFLSITPSYVASYEKTNPTIGGYLRYLKNNVDDAEGAILVLNTFGVTATSTGVGIEIAHIFGLEWQTFGVVLLTLVLIYVCEIFPKTLGATYWKNFAPIVTLSIHYLLKVTFPFVWIAKIITRFIKPQTNSNAISREEILAASQIGYKEGSISAREESIIENLLELKKYQAIDILTPRSVVFTLPHDAEIKEVLEIEGIYHHTLIPIYEETLDNIIGIVSAQHILEEGVKKEKNKKLIEIMLPVHLIPPNLSVLSLLNLFTHGQDKLFIVQDTYGQFVGIVTLEDVIETLLGEEIIDEFDTTADMQKLARDKIKGYRLKYITHLKQGE</sequence>
<gene>
    <name evidence="10" type="ORF">LS65_004635</name>
</gene>
<dbReference type="GO" id="GO:0005886">
    <property type="term" value="C:plasma membrane"/>
    <property type="evidence" value="ECO:0007669"/>
    <property type="project" value="TreeGrafter"/>
</dbReference>
<dbReference type="InterPro" id="IPR002550">
    <property type="entry name" value="CNNM"/>
</dbReference>
<comment type="subcellular location">
    <subcellularLocation>
        <location evidence="1">Membrane</location>
        <topology evidence="1">Multi-pass membrane protein</topology>
    </subcellularLocation>
</comment>
<keyword evidence="11" id="KW-1185">Reference proteome</keyword>
<feature type="transmembrane region" description="Helical" evidence="8">
    <location>
        <begin position="59"/>
        <end position="78"/>
    </location>
</feature>
<dbReference type="InterPro" id="IPR046342">
    <property type="entry name" value="CBS_dom_sf"/>
</dbReference>
<feature type="transmembrane region" description="Helical" evidence="8">
    <location>
        <begin position="90"/>
        <end position="108"/>
    </location>
</feature>
<evidence type="ECO:0000256" key="8">
    <source>
        <dbReference type="SAM" id="Phobius"/>
    </source>
</evidence>
<evidence type="ECO:0000256" key="7">
    <source>
        <dbReference type="PROSITE-ProRule" id="PRU00703"/>
    </source>
</evidence>
<keyword evidence="2 8" id="KW-0812">Transmembrane</keyword>
<dbReference type="PANTHER" id="PTHR22777">
    <property type="entry name" value="HEMOLYSIN-RELATED"/>
    <property type="match status" value="1"/>
</dbReference>
<dbReference type="EMBL" id="JRMQ02000004">
    <property type="protein sequence ID" value="TLE02107.1"/>
    <property type="molecule type" value="Genomic_DNA"/>
</dbReference>
<dbReference type="InterPro" id="IPR044751">
    <property type="entry name" value="Ion_transp-like_CBS"/>
</dbReference>
<evidence type="ECO:0000256" key="2">
    <source>
        <dbReference type="ARBA" id="ARBA00022692"/>
    </source>
</evidence>
<dbReference type="OrthoDB" id="9798188at2"/>
<evidence type="ECO:0000256" key="4">
    <source>
        <dbReference type="ARBA" id="ARBA00022989"/>
    </source>
</evidence>
<accession>A0A4U8TNN0</accession>
<evidence type="ECO:0000313" key="10">
    <source>
        <dbReference type="EMBL" id="TLE02107.1"/>
    </source>
</evidence>
<evidence type="ECO:0000256" key="1">
    <source>
        <dbReference type="ARBA" id="ARBA00004141"/>
    </source>
</evidence>
<organism evidence="10 11">
    <name type="scientific">Helicobacter japonicus</name>
    <dbReference type="NCBI Taxonomy" id="425400"/>
    <lineage>
        <taxon>Bacteria</taxon>
        <taxon>Pseudomonadati</taxon>
        <taxon>Campylobacterota</taxon>
        <taxon>Epsilonproteobacteria</taxon>
        <taxon>Campylobacterales</taxon>
        <taxon>Helicobacteraceae</taxon>
        <taxon>Helicobacter</taxon>
    </lineage>
</organism>
<evidence type="ECO:0000256" key="3">
    <source>
        <dbReference type="ARBA" id="ARBA00022737"/>
    </source>
</evidence>
<dbReference type="Pfam" id="PF01595">
    <property type="entry name" value="CNNM"/>
    <property type="match status" value="1"/>
</dbReference>
<feature type="transmembrane region" description="Helical" evidence="8">
    <location>
        <begin position="120"/>
        <end position="141"/>
    </location>
</feature>
<keyword evidence="5 7" id="KW-0129">CBS domain</keyword>